<name>F2UDY3_SALR5</name>
<dbReference type="RefSeq" id="XP_004992478.1">
    <property type="nucleotide sequence ID" value="XM_004992421.1"/>
</dbReference>
<reference evidence="2" key="1">
    <citation type="submission" date="2009-08" db="EMBL/GenBank/DDBJ databases">
        <title>Annotation of Salpingoeca rosetta.</title>
        <authorList>
            <consortium name="The Broad Institute Genome Sequencing Platform"/>
            <person name="Russ C."/>
            <person name="Cuomo C."/>
            <person name="Burger G."/>
            <person name="Gray M.W."/>
            <person name="Holland P.W.H."/>
            <person name="King N."/>
            <person name="Lang F.B.F."/>
            <person name="Roger A.J."/>
            <person name="Ruiz-Trillo I."/>
            <person name="Young S.K."/>
            <person name="Zeng Q."/>
            <person name="Gargeya S."/>
            <person name="Alvarado L."/>
            <person name="Berlin A."/>
            <person name="Chapman S.B."/>
            <person name="Chen Z."/>
            <person name="Freedman E."/>
            <person name="Gellesch M."/>
            <person name="Goldberg J."/>
            <person name="Griggs A."/>
            <person name="Gujja S."/>
            <person name="Heilman E."/>
            <person name="Heiman D."/>
            <person name="Howarth C."/>
            <person name="Mehta T."/>
            <person name="Neiman D."/>
            <person name="Pearson M."/>
            <person name="Roberts A."/>
            <person name="Saif S."/>
            <person name="Shea T."/>
            <person name="Shenoy N."/>
            <person name="Sisk P."/>
            <person name="Stolte C."/>
            <person name="Sykes S."/>
            <person name="White J."/>
            <person name="Yandava C."/>
            <person name="Haas B."/>
            <person name="Nusbaum C."/>
            <person name="Birren B."/>
        </authorList>
    </citation>
    <scope>NUCLEOTIDE SEQUENCE [LARGE SCALE GENOMIC DNA]</scope>
    <source>
        <strain evidence="2">ATCC 50818</strain>
    </source>
</reference>
<feature type="signal peptide" evidence="1">
    <location>
        <begin position="1"/>
        <end position="18"/>
    </location>
</feature>
<dbReference type="InParanoid" id="F2UDY3"/>
<dbReference type="EMBL" id="GL832970">
    <property type="protein sequence ID" value="EGD74833.1"/>
    <property type="molecule type" value="Genomic_DNA"/>
</dbReference>
<feature type="chain" id="PRO_5003290558" description="Secreted protein" evidence="1">
    <location>
        <begin position="19"/>
        <end position="181"/>
    </location>
</feature>
<proteinExistence type="predicted"/>
<evidence type="ECO:0000256" key="1">
    <source>
        <dbReference type="SAM" id="SignalP"/>
    </source>
</evidence>
<protein>
    <recommendedName>
        <fullName evidence="4">Secreted protein</fullName>
    </recommendedName>
</protein>
<dbReference type="AlphaFoldDB" id="F2UDY3"/>
<evidence type="ECO:0000313" key="2">
    <source>
        <dbReference type="EMBL" id="EGD74833.1"/>
    </source>
</evidence>
<dbReference type="KEGG" id="sre:PTSG_12533"/>
<organism evidence="3">
    <name type="scientific">Salpingoeca rosetta (strain ATCC 50818 / BSB-021)</name>
    <dbReference type="NCBI Taxonomy" id="946362"/>
    <lineage>
        <taxon>Eukaryota</taxon>
        <taxon>Choanoflagellata</taxon>
        <taxon>Craspedida</taxon>
        <taxon>Salpingoecidae</taxon>
        <taxon>Salpingoeca</taxon>
    </lineage>
</organism>
<dbReference type="GeneID" id="16073044"/>
<dbReference type="Proteomes" id="UP000007799">
    <property type="component" value="Unassembled WGS sequence"/>
</dbReference>
<keyword evidence="1" id="KW-0732">Signal</keyword>
<gene>
    <name evidence="2" type="ORF">PTSG_12533</name>
</gene>
<accession>F2UDY3</accession>
<keyword evidence="3" id="KW-1185">Reference proteome</keyword>
<evidence type="ECO:0000313" key="3">
    <source>
        <dbReference type="Proteomes" id="UP000007799"/>
    </source>
</evidence>
<sequence>MCVRAWVVHACIRVRVRALLHSVWWWLPVHCKTAAVPRLLAPHTLDAPIRSLREPFCLRWRRWHGGALDYILAPLVESLHFVSWRRCGVCVFALNHRSCLLSLPLKPSSSSCLKLLCLPTSNVLGLCYFLTLSWPPHPQLHPQPEQPVSSASCLPFSNPFSYLAAFACTLAQTSLPLPVFP</sequence>
<evidence type="ECO:0008006" key="4">
    <source>
        <dbReference type="Google" id="ProtNLM"/>
    </source>
</evidence>